<dbReference type="Proteomes" id="UP000034504">
    <property type="component" value="Unassembled WGS sequence"/>
</dbReference>
<protein>
    <submittedName>
        <fullName evidence="1">Fe-S oxidoreductase</fullName>
    </submittedName>
</protein>
<gene>
    <name evidence="1" type="ORF">UW82_C0001G0004</name>
</gene>
<dbReference type="Gene3D" id="3.40.50.280">
    <property type="entry name" value="Cobalamin-binding domain"/>
    <property type="match status" value="1"/>
</dbReference>
<evidence type="ECO:0000313" key="2">
    <source>
        <dbReference type="Proteomes" id="UP000034504"/>
    </source>
</evidence>
<dbReference type="EMBL" id="LCJU01000001">
    <property type="protein sequence ID" value="KKT85193.1"/>
    <property type="molecule type" value="Genomic_DNA"/>
</dbReference>
<dbReference type="PATRIC" id="fig|1619125.3.peg.4"/>
<reference evidence="1 2" key="1">
    <citation type="journal article" date="2015" name="Nature">
        <title>rRNA introns, odd ribosomes, and small enigmatic genomes across a large radiation of phyla.</title>
        <authorList>
            <person name="Brown C.T."/>
            <person name="Hug L.A."/>
            <person name="Thomas B.C."/>
            <person name="Sharon I."/>
            <person name="Castelle C.J."/>
            <person name="Singh A."/>
            <person name="Wilkins M.J."/>
            <person name="Williams K.H."/>
            <person name="Banfield J.F."/>
        </authorList>
    </citation>
    <scope>NUCLEOTIDE SEQUENCE [LARGE SCALE GENOMIC DNA]</scope>
</reference>
<name>A0A0G1KNU9_UNCKA</name>
<comment type="caution">
    <text evidence="1">The sequence shown here is derived from an EMBL/GenBank/DDBJ whole genome shotgun (WGS) entry which is preliminary data.</text>
</comment>
<accession>A0A0G1KNU9</accession>
<proteinExistence type="predicted"/>
<organism evidence="1 2">
    <name type="scientific">candidate division WWE3 bacterium GW2011_GWC2_44_9</name>
    <dbReference type="NCBI Taxonomy" id="1619125"/>
    <lineage>
        <taxon>Bacteria</taxon>
        <taxon>Katanobacteria</taxon>
    </lineage>
</organism>
<sequence length="238" mass="26379">MKVVIGYPPIDTNKGTPLLSQNRQFQYFNSPTYIYPMVPAYAASLAKQNGYEVVWMDGIAEKKTYSIWLSELMQEAPDLLLLETKSPVVKKHWKIINEIKANLPNTSVVLVGDHMSFYPKESMDGCKVDYIITGGDYDFMLTDLLNSLTKGAELPGGIWLRNKDIKVKLGTAQKRTYFPARWFKNTTWMNCRLLTGTLHTGSCMPTKTAITNTPPARTCIQAGIAGGAVALSACGTTP</sequence>
<evidence type="ECO:0000313" key="1">
    <source>
        <dbReference type="EMBL" id="KKT85193.1"/>
    </source>
</evidence>
<dbReference type="AlphaFoldDB" id="A0A0G1KNU9"/>